<sequence length="135" mass="15816">MSTHLYAKKDGRLLNLRSIVIVVEPDAIPRCIFFRGGNSLTYSTPTVIIMHSIVPFLVNNSIQIFQTAYRCVLYVISVYFSISVRRRPRWWCVSNCETTVYNIITIIIMIAIYNNNKKKNLYLTKYDCEIQTYFL</sequence>
<dbReference type="AlphaFoldDB" id="A0A9P0NE83"/>
<keyword evidence="1" id="KW-0812">Transmembrane</keyword>
<gene>
    <name evidence="2" type="ORF">APHIGO_LOCUS1172</name>
</gene>
<reference evidence="2" key="1">
    <citation type="submission" date="2022-02" db="EMBL/GenBank/DDBJ databases">
        <authorList>
            <person name="King R."/>
        </authorList>
    </citation>
    <scope>NUCLEOTIDE SEQUENCE</scope>
</reference>
<protein>
    <submittedName>
        <fullName evidence="2">Uncharacterized protein</fullName>
    </submittedName>
</protein>
<dbReference type="EMBL" id="OU899034">
    <property type="protein sequence ID" value="CAH1710380.1"/>
    <property type="molecule type" value="Genomic_DNA"/>
</dbReference>
<evidence type="ECO:0000313" key="2">
    <source>
        <dbReference type="EMBL" id="CAH1710380.1"/>
    </source>
</evidence>
<keyword evidence="1" id="KW-1133">Transmembrane helix</keyword>
<feature type="transmembrane region" description="Helical" evidence="1">
    <location>
        <begin position="64"/>
        <end position="82"/>
    </location>
</feature>
<dbReference type="Proteomes" id="UP001154329">
    <property type="component" value="Chromosome 1"/>
</dbReference>
<proteinExistence type="predicted"/>
<accession>A0A9P0NE83</accession>
<feature type="transmembrane region" description="Helical" evidence="1">
    <location>
        <begin position="94"/>
        <end position="113"/>
    </location>
</feature>
<evidence type="ECO:0000256" key="1">
    <source>
        <dbReference type="SAM" id="Phobius"/>
    </source>
</evidence>
<evidence type="ECO:0000313" key="3">
    <source>
        <dbReference type="Proteomes" id="UP001154329"/>
    </source>
</evidence>
<keyword evidence="3" id="KW-1185">Reference proteome</keyword>
<keyword evidence="1" id="KW-0472">Membrane</keyword>
<feature type="transmembrane region" description="Helical" evidence="1">
    <location>
        <begin position="40"/>
        <end position="58"/>
    </location>
</feature>
<name>A0A9P0NE83_APHGO</name>
<organism evidence="2 3">
    <name type="scientific">Aphis gossypii</name>
    <name type="common">Cotton aphid</name>
    <dbReference type="NCBI Taxonomy" id="80765"/>
    <lineage>
        <taxon>Eukaryota</taxon>
        <taxon>Metazoa</taxon>
        <taxon>Ecdysozoa</taxon>
        <taxon>Arthropoda</taxon>
        <taxon>Hexapoda</taxon>
        <taxon>Insecta</taxon>
        <taxon>Pterygota</taxon>
        <taxon>Neoptera</taxon>
        <taxon>Paraneoptera</taxon>
        <taxon>Hemiptera</taxon>
        <taxon>Sternorrhyncha</taxon>
        <taxon>Aphidomorpha</taxon>
        <taxon>Aphidoidea</taxon>
        <taxon>Aphididae</taxon>
        <taxon>Aphidini</taxon>
        <taxon>Aphis</taxon>
        <taxon>Aphis</taxon>
    </lineage>
</organism>
<reference evidence="2" key="2">
    <citation type="submission" date="2022-10" db="EMBL/GenBank/DDBJ databases">
        <authorList>
            <consortium name="ENA_rothamsted_submissions"/>
            <consortium name="culmorum"/>
            <person name="King R."/>
        </authorList>
    </citation>
    <scope>NUCLEOTIDE SEQUENCE</scope>
</reference>